<evidence type="ECO:0000256" key="1">
    <source>
        <dbReference type="ARBA" id="ARBA00022737"/>
    </source>
</evidence>
<dbReference type="GO" id="GO:0006396">
    <property type="term" value="P:RNA processing"/>
    <property type="evidence" value="ECO:0007669"/>
    <property type="project" value="TreeGrafter"/>
</dbReference>
<proteinExistence type="predicted"/>
<dbReference type="GO" id="GO:0007005">
    <property type="term" value="P:mitochondrion organization"/>
    <property type="evidence" value="ECO:0007669"/>
    <property type="project" value="TreeGrafter"/>
</dbReference>
<reference evidence="3" key="1">
    <citation type="submission" date="2023-03" db="EMBL/GenBank/DDBJ databases">
        <title>Mating type loci evolution in Malassezia.</title>
        <authorList>
            <person name="Coelho M.A."/>
        </authorList>
    </citation>
    <scope>NUCLEOTIDE SEQUENCE</scope>
    <source>
        <strain evidence="3">CBS 14135</strain>
    </source>
</reference>
<dbReference type="Proteomes" id="UP001216638">
    <property type="component" value="Chromosome 2"/>
</dbReference>
<dbReference type="InterPro" id="IPR051114">
    <property type="entry name" value="Mito_RNA_Proc_CCM1"/>
</dbReference>
<feature type="domain" description="Pentatricopeptide repeat-containing protein-mitochondrial" evidence="2">
    <location>
        <begin position="266"/>
        <end position="397"/>
    </location>
</feature>
<gene>
    <name evidence="3" type="ORF">MBRA1_002175</name>
</gene>
<dbReference type="PANTHER" id="PTHR47934:SF6">
    <property type="entry name" value="MITOCHONDRIAL GROUP I INTRON SPLICING FACTOR CCM1-RELATED"/>
    <property type="match status" value="1"/>
</dbReference>
<dbReference type="PANTHER" id="PTHR47934">
    <property type="entry name" value="PENTATRICOPEPTIDE REPEAT-CONTAINING PROTEIN PET309, MITOCHONDRIAL"/>
    <property type="match status" value="1"/>
</dbReference>
<dbReference type="AlphaFoldDB" id="A0AAF0DUB5"/>
<protein>
    <recommendedName>
        <fullName evidence="2">Pentatricopeptide repeat-containing protein-mitochondrial domain-containing protein</fullName>
    </recommendedName>
</protein>
<dbReference type="Pfam" id="PF23276">
    <property type="entry name" value="TPR_24"/>
    <property type="match status" value="1"/>
</dbReference>
<evidence type="ECO:0000313" key="4">
    <source>
        <dbReference type="Proteomes" id="UP001216638"/>
    </source>
</evidence>
<organism evidence="3 4">
    <name type="scientific">Malassezia brasiliensis</name>
    <dbReference type="NCBI Taxonomy" id="1821822"/>
    <lineage>
        <taxon>Eukaryota</taxon>
        <taxon>Fungi</taxon>
        <taxon>Dikarya</taxon>
        <taxon>Basidiomycota</taxon>
        <taxon>Ustilaginomycotina</taxon>
        <taxon>Malasseziomycetes</taxon>
        <taxon>Malasseziales</taxon>
        <taxon>Malasseziaceae</taxon>
        <taxon>Malassezia</taxon>
    </lineage>
</organism>
<evidence type="ECO:0000313" key="3">
    <source>
        <dbReference type="EMBL" id="WFC95527.1"/>
    </source>
</evidence>
<evidence type="ECO:0000259" key="2">
    <source>
        <dbReference type="Pfam" id="PF23276"/>
    </source>
</evidence>
<dbReference type="InterPro" id="IPR057027">
    <property type="entry name" value="TPR_mt"/>
</dbReference>
<dbReference type="Gene3D" id="1.25.40.10">
    <property type="entry name" value="Tetratricopeptide repeat domain"/>
    <property type="match status" value="1"/>
</dbReference>
<dbReference type="GO" id="GO:0005739">
    <property type="term" value="C:mitochondrion"/>
    <property type="evidence" value="ECO:0007669"/>
    <property type="project" value="TreeGrafter"/>
</dbReference>
<accession>A0AAF0DUB5</accession>
<keyword evidence="4" id="KW-1185">Reference proteome</keyword>
<sequence>MQRPCALPGVILRAGLWLARRTLLTSAVRAKKPNSLVVAQFDDVRRRLAKEAVRRDAKHLIEACRLVKKAVRKHPKSPIADEIQRHTYELLLSVLAERGLARDAMHVLEDIEASPVPLTPTAHEYLIEAAMVGEDVQVMETLLRRAGSPETPASAPSSILAFARWTPKAYAHVLEFCAKTSNLELALALWFTARDVGVTLEDEALFALLRCLDRAKEPRLAFELVQAHGTQTPAVWMEVLRIAAQCAYAPVLAEAWKRASPLQIDEGLYLQMLLCAARAADADLIATLQRAFYPLCQGTKLQSYHLAPALEGYCRAGRLDDALTVVHRWMRLPDDPGPDPKALVALTEHAASSDAALTTTADIVLHDKCPLPTVVANAVLYAAAERASMPVALQVWEAATRRKAFVPDLDTHQAFLLCCIATGDTAAADRVWKSMARRKLTPTASLYERMARLYLRQLDYEEAFANLERVKGLDCVPSRRTIHDGKH</sequence>
<dbReference type="GO" id="GO:0003729">
    <property type="term" value="F:mRNA binding"/>
    <property type="evidence" value="ECO:0007669"/>
    <property type="project" value="TreeGrafter"/>
</dbReference>
<dbReference type="InterPro" id="IPR011990">
    <property type="entry name" value="TPR-like_helical_dom_sf"/>
</dbReference>
<name>A0AAF0DUB5_9BASI</name>
<keyword evidence="1" id="KW-0677">Repeat</keyword>
<dbReference type="EMBL" id="CP119952">
    <property type="protein sequence ID" value="WFC95527.1"/>
    <property type="molecule type" value="Genomic_DNA"/>
</dbReference>